<dbReference type="EMBL" id="AFNT02000044">
    <property type="protein sequence ID" value="ERJ05113.1"/>
    <property type="molecule type" value="Genomic_DNA"/>
</dbReference>
<sequence length="257" mass="28737">MGTETHPSPSEVGASGVLSTTYHEETTEIDPSDRSALTRAEAVEIHYRTASGSRRSVRADNPHEPLSFEDDIDGVIAGHGDDKVTYFPEDRVLKSVNRERNVTLAEGDDILKIRRIEFPKPAPVAGTLQEDVEATVFYRSNQSGNIKSKTLTVSSIEGAGNKLRLFAEDDSKTYDILTDRNRRIKHRYGDERTIGRVVRVEFPEGHRYQVEIKGLTDEKATEIFGKDTTEVLERAVNGGLKRQEVEVEVTHQGRIDS</sequence>
<organism evidence="2 3">
    <name type="scientific">Halorhabdus tiamatea SARL4B</name>
    <dbReference type="NCBI Taxonomy" id="1033806"/>
    <lineage>
        <taxon>Archaea</taxon>
        <taxon>Methanobacteriati</taxon>
        <taxon>Methanobacteriota</taxon>
        <taxon>Stenosarchaea group</taxon>
        <taxon>Halobacteria</taxon>
        <taxon>Halobacteriales</taxon>
        <taxon>Haloarculaceae</taxon>
        <taxon>Halorhabdus</taxon>
    </lineage>
</organism>
<accession>U2DY63</accession>
<reference evidence="2 3" key="2">
    <citation type="journal article" date="2013" name="PLoS ONE">
        <title>INDIGO - INtegrated Data Warehouse of MIcrobial GenOmes with Examples from the Red Sea Extremophiles.</title>
        <authorList>
            <person name="Alam I."/>
            <person name="Antunes A."/>
            <person name="Kamau A.A."/>
            <person name="Ba Alawi W."/>
            <person name="Kalkatawi M."/>
            <person name="Stingl U."/>
            <person name="Bajic V.B."/>
        </authorList>
    </citation>
    <scope>NUCLEOTIDE SEQUENCE [LARGE SCALE GENOMIC DNA]</scope>
    <source>
        <strain evidence="2 3">SARL4B</strain>
    </source>
</reference>
<gene>
    <name evidence="2" type="ORF">HLRTI_002912</name>
</gene>
<evidence type="ECO:0000256" key="1">
    <source>
        <dbReference type="SAM" id="MobiDB-lite"/>
    </source>
</evidence>
<protein>
    <submittedName>
        <fullName evidence="2">Uncharacterized protein</fullName>
    </submittedName>
</protein>
<evidence type="ECO:0000313" key="3">
    <source>
        <dbReference type="Proteomes" id="UP000003861"/>
    </source>
</evidence>
<reference evidence="2 3" key="1">
    <citation type="journal article" date="2011" name="J. Bacteriol.">
        <title>Genome sequence of Halorhabdus tiamatea, the first archaeon isolated from a deep-sea anoxic brine lake.</title>
        <authorList>
            <person name="Antunes A."/>
            <person name="Alam I."/>
            <person name="Bajic V.B."/>
            <person name="Stingl U."/>
        </authorList>
    </citation>
    <scope>NUCLEOTIDE SEQUENCE [LARGE SCALE GENOMIC DNA]</scope>
    <source>
        <strain evidence="2 3">SARL4B</strain>
    </source>
</reference>
<dbReference type="AlphaFoldDB" id="U2DY63"/>
<evidence type="ECO:0000313" key="2">
    <source>
        <dbReference type="EMBL" id="ERJ05113.1"/>
    </source>
</evidence>
<comment type="caution">
    <text evidence="2">The sequence shown here is derived from an EMBL/GenBank/DDBJ whole genome shotgun (WGS) entry which is preliminary data.</text>
</comment>
<name>U2DY63_9EURY</name>
<proteinExistence type="predicted"/>
<dbReference type="Proteomes" id="UP000003861">
    <property type="component" value="Unassembled WGS sequence"/>
</dbReference>
<feature type="region of interest" description="Disordered" evidence="1">
    <location>
        <begin position="1"/>
        <end position="73"/>
    </location>
</feature>